<sequence length="118" mass="13271">MYQGICTCPILYLYLNVCTRATTAPQRRILETLCNRLPELFHFHSHHVLCEASLTRSAALPLHGDLNQTVTSFMTAVFCIRAANWSRKAIRPLKSKHKGLCVYQSSTVPGLINESRPA</sequence>
<protein>
    <recommendedName>
        <fullName evidence="3">Encoded protein</fullName>
    </recommendedName>
</protein>
<organism evidence="1 2">
    <name type="scientific">Dunaliella salina</name>
    <name type="common">Green alga</name>
    <name type="synonym">Protococcus salinus</name>
    <dbReference type="NCBI Taxonomy" id="3046"/>
    <lineage>
        <taxon>Eukaryota</taxon>
        <taxon>Viridiplantae</taxon>
        <taxon>Chlorophyta</taxon>
        <taxon>core chlorophytes</taxon>
        <taxon>Chlorophyceae</taxon>
        <taxon>CS clade</taxon>
        <taxon>Chlamydomonadales</taxon>
        <taxon>Dunaliellaceae</taxon>
        <taxon>Dunaliella</taxon>
    </lineage>
</organism>
<reference evidence="1" key="1">
    <citation type="submission" date="2017-08" db="EMBL/GenBank/DDBJ databases">
        <authorList>
            <person name="Polle J.E."/>
            <person name="Barry K."/>
            <person name="Cushman J."/>
            <person name="Schmutz J."/>
            <person name="Tran D."/>
            <person name="Hathwaick L.T."/>
            <person name="Yim W.C."/>
            <person name="Jenkins J."/>
            <person name="Mckie-Krisberg Z.M."/>
            <person name="Prochnik S."/>
            <person name="Lindquist E."/>
            <person name="Dockter R.B."/>
            <person name="Adam C."/>
            <person name="Molina H."/>
            <person name="Bunkerborg J."/>
            <person name="Jin E."/>
            <person name="Buchheim M."/>
            <person name="Magnuson J."/>
        </authorList>
    </citation>
    <scope>NUCLEOTIDE SEQUENCE</scope>
    <source>
        <strain evidence="1">CCAP 19/18</strain>
    </source>
</reference>
<dbReference type="EMBL" id="MU070176">
    <property type="protein sequence ID" value="KAF5829316.1"/>
    <property type="molecule type" value="Genomic_DNA"/>
</dbReference>
<gene>
    <name evidence="1" type="ORF">DUNSADRAFT_16274</name>
</gene>
<evidence type="ECO:0000313" key="2">
    <source>
        <dbReference type="Proteomes" id="UP000815325"/>
    </source>
</evidence>
<keyword evidence="2" id="KW-1185">Reference proteome</keyword>
<dbReference type="Proteomes" id="UP000815325">
    <property type="component" value="Unassembled WGS sequence"/>
</dbReference>
<proteinExistence type="predicted"/>
<name>A0ABQ7G3X5_DUNSA</name>
<evidence type="ECO:0008006" key="3">
    <source>
        <dbReference type="Google" id="ProtNLM"/>
    </source>
</evidence>
<evidence type="ECO:0000313" key="1">
    <source>
        <dbReference type="EMBL" id="KAF5829316.1"/>
    </source>
</evidence>
<comment type="caution">
    <text evidence="1">The sequence shown here is derived from an EMBL/GenBank/DDBJ whole genome shotgun (WGS) entry which is preliminary data.</text>
</comment>
<accession>A0ABQ7G3X5</accession>